<dbReference type="Proteomes" id="UP000534294">
    <property type="component" value="Unassembled WGS sequence"/>
</dbReference>
<feature type="transmembrane region" description="Helical" evidence="1">
    <location>
        <begin position="34"/>
        <end position="53"/>
    </location>
</feature>
<proteinExistence type="predicted"/>
<evidence type="ECO:0000313" key="2">
    <source>
        <dbReference type="EMBL" id="MBB5036561.1"/>
    </source>
</evidence>
<accession>A0A7W8DP41</accession>
<keyword evidence="1" id="KW-0472">Membrane</keyword>
<evidence type="ECO:0000256" key="1">
    <source>
        <dbReference type="SAM" id="Phobius"/>
    </source>
</evidence>
<feature type="transmembrane region" description="Helical" evidence="1">
    <location>
        <begin position="60"/>
        <end position="75"/>
    </location>
</feature>
<protein>
    <submittedName>
        <fullName evidence="2">Uncharacterized protein</fullName>
    </submittedName>
</protein>
<organism evidence="2 3">
    <name type="scientific">Prosthecobacter dejongeii</name>
    <dbReference type="NCBI Taxonomy" id="48465"/>
    <lineage>
        <taxon>Bacteria</taxon>
        <taxon>Pseudomonadati</taxon>
        <taxon>Verrucomicrobiota</taxon>
        <taxon>Verrucomicrobiia</taxon>
        <taxon>Verrucomicrobiales</taxon>
        <taxon>Verrucomicrobiaceae</taxon>
        <taxon>Prosthecobacter</taxon>
    </lineage>
</organism>
<name>A0A7W8DP41_9BACT</name>
<comment type="caution">
    <text evidence="2">The sequence shown here is derived from an EMBL/GenBank/DDBJ whole genome shotgun (WGS) entry which is preliminary data.</text>
</comment>
<reference evidence="2 3" key="1">
    <citation type="submission" date="2020-08" db="EMBL/GenBank/DDBJ databases">
        <title>Genomic Encyclopedia of Type Strains, Phase IV (KMG-IV): sequencing the most valuable type-strain genomes for metagenomic binning, comparative biology and taxonomic classification.</title>
        <authorList>
            <person name="Goeker M."/>
        </authorList>
    </citation>
    <scope>NUCLEOTIDE SEQUENCE [LARGE SCALE GENOMIC DNA]</scope>
    <source>
        <strain evidence="2 3">DSM 12251</strain>
    </source>
</reference>
<dbReference type="EMBL" id="JACHIF010000001">
    <property type="protein sequence ID" value="MBB5036561.1"/>
    <property type="molecule type" value="Genomic_DNA"/>
</dbReference>
<keyword evidence="1" id="KW-1133">Transmembrane helix</keyword>
<dbReference type="AlphaFoldDB" id="A0A7W8DP41"/>
<gene>
    <name evidence="2" type="ORF">HNQ64_000795</name>
</gene>
<feature type="transmembrane region" description="Helical" evidence="1">
    <location>
        <begin position="7"/>
        <end position="28"/>
    </location>
</feature>
<keyword evidence="1" id="KW-0812">Transmembrane</keyword>
<dbReference type="RefSeq" id="WP_184205526.1">
    <property type="nucleotide sequence ID" value="NZ_JACHIF010000001.1"/>
</dbReference>
<sequence>MKRQFGFRFSSTDAAILLTAAVVATWVHQRAYELWWVVPMAIGHFFLFCNVFLVWRCWELIWAGSFVVNVLLHMVQGHLNFWPIMGWQLPATLLVIYLQIRSPWYHGIFARQLNPRLQEYLDGHL</sequence>
<keyword evidence="3" id="KW-1185">Reference proteome</keyword>
<evidence type="ECO:0000313" key="3">
    <source>
        <dbReference type="Proteomes" id="UP000534294"/>
    </source>
</evidence>